<name>A0A1X7UWJ6_AMPQE</name>
<dbReference type="EnsemblMetazoa" id="Aqu2.1.31904_001">
    <property type="protein sequence ID" value="Aqu2.1.31904_001"/>
    <property type="gene ID" value="Aqu2.1.31904"/>
</dbReference>
<protein>
    <submittedName>
        <fullName evidence="2">Uncharacterized protein</fullName>
    </submittedName>
</protein>
<organism evidence="2">
    <name type="scientific">Amphimedon queenslandica</name>
    <name type="common">Sponge</name>
    <dbReference type="NCBI Taxonomy" id="400682"/>
    <lineage>
        <taxon>Eukaryota</taxon>
        <taxon>Metazoa</taxon>
        <taxon>Porifera</taxon>
        <taxon>Demospongiae</taxon>
        <taxon>Heteroscleromorpha</taxon>
        <taxon>Haplosclerida</taxon>
        <taxon>Niphatidae</taxon>
        <taxon>Amphimedon</taxon>
    </lineage>
</organism>
<proteinExistence type="predicted"/>
<evidence type="ECO:0000256" key="1">
    <source>
        <dbReference type="SAM" id="MobiDB-lite"/>
    </source>
</evidence>
<feature type="region of interest" description="Disordered" evidence="1">
    <location>
        <begin position="41"/>
        <end position="106"/>
    </location>
</feature>
<keyword evidence="3" id="KW-1185">Reference proteome</keyword>
<feature type="compositionally biased region" description="Acidic residues" evidence="1">
    <location>
        <begin position="49"/>
        <end position="66"/>
    </location>
</feature>
<feature type="region of interest" description="Disordered" evidence="1">
    <location>
        <begin position="123"/>
        <end position="144"/>
    </location>
</feature>
<dbReference type="InParanoid" id="A0A1X7UWJ6"/>
<gene>
    <name evidence="2" type="primary">100631909</name>
</gene>
<dbReference type="Proteomes" id="UP000007879">
    <property type="component" value="Unassembled WGS sequence"/>
</dbReference>
<evidence type="ECO:0000313" key="3">
    <source>
        <dbReference type="Proteomes" id="UP000007879"/>
    </source>
</evidence>
<accession>A0A1X7UWJ6</accession>
<sequence>MADLKELDEVCHKLVENDTKFAPTYDRIVLKYNHEYLPWEEGGGVVDIPSDDGYTEEEETDSEGDIDLTVPSECGSYCSADGLSDNETEATKQNSPTPGKRSSRSIIKEDIFFANTLQASGRKDSLTCDVNERKRERETSDIEKSPKRLCVLSSSYHH</sequence>
<dbReference type="KEGG" id="aqu:100631909"/>
<reference evidence="2" key="2">
    <citation type="submission" date="2017-05" db="UniProtKB">
        <authorList>
            <consortium name="EnsemblMetazoa"/>
        </authorList>
    </citation>
    <scope>IDENTIFICATION</scope>
</reference>
<dbReference type="EnsemblMetazoa" id="XM_019996390.1">
    <property type="protein sequence ID" value="XP_019851949.1"/>
    <property type="gene ID" value="LOC100631909"/>
</dbReference>
<dbReference type="AlphaFoldDB" id="A0A1X7UWJ6"/>
<reference evidence="3" key="1">
    <citation type="journal article" date="2010" name="Nature">
        <title>The Amphimedon queenslandica genome and the evolution of animal complexity.</title>
        <authorList>
            <person name="Srivastava M."/>
            <person name="Simakov O."/>
            <person name="Chapman J."/>
            <person name="Fahey B."/>
            <person name="Gauthier M.E."/>
            <person name="Mitros T."/>
            <person name="Richards G.S."/>
            <person name="Conaco C."/>
            <person name="Dacre M."/>
            <person name="Hellsten U."/>
            <person name="Larroux C."/>
            <person name="Putnam N.H."/>
            <person name="Stanke M."/>
            <person name="Adamska M."/>
            <person name="Darling A."/>
            <person name="Degnan S.M."/>
            <person name="Oakley T.H."/>
            <person name="Plachetzki D.C."/>
            <person name="Zhai Y."/>
            <person name="Adamski M."/>
            <person name="Calcino A."/>
            <person name="Cummins S.F."/>
            <person name="Goodstein D.M."/>
            <person name="Harris C."/>
            <person name="Jackson D.J."/>
            <person name="Leys S.P."/>
            <person name="Shu S."/>
            <person name="Woodcroft B.J."/>
            <person name="Vervoort M."/>
            <person name="Kosik K.S."/>
            <person name="Manning G."/>
            <person name="Degnan B.M."/>
            <person name="Rokhsar D.S."/>
        </authorList>
    </citation>
    <scope>NUCLEOTIDE SEQUENCE [LARGE SCALE GENOMIC DNA]</scope>
</reference>
<evidence type="ECO:0000313" key="2">
    <source>
        <dbReference type="EnsemblMetazoa" id="Aqu2.1.31904_001"/>
    </source>
</evidence>